<gene>
    <name evidence="2" type="ORF">UFOPK3674_00593</name>
</gene>
<reference evidence="2" key="1">
    <citation type="submission" date="2020-05" db="EMBL/GenBank/DDBJ databases">
        <authorList>
            <person name="Chiriac C."/>
            <person name="Salcher M."/>
            <person name="Ghai R."/>
            <person name="Kavagutti S V."/>
        </authorList>
    </citation>
    <scope>NUCLEOTIDE SEQUENCE</scope>
</reference>
<dbReference type="Pfam" id="PF13692">
    <property type="entry name" value="Glyco_trans_1_4"/>
    <property type="match status" value="1"/>
</dbReference>
<proteinExistence type="predicted"/>
<dbReference type="GO" id="GO:0016757">
    <property type="term" value="F:glycosyltransferase activity"/>
    <property type="evidence" value="ECO:0007669"/>
    <property type="project" value="TreeGrafter"/>
</dbReference>
<dbReference type="AlphaFoldDB" id="A0A6J7HKX9"/>
<dbReference type="SUPFAM" id="SSF53756">
    <property type="entry name" value="UDP-Glycosyltransferase/glycogen phosphorylase"/>
    <property type="match status" value="1"/>
</dbReference>
<evidence type="ECO:0000259" key="1">
    <source>
        <dbReference type="Pfam" id="PF13579"/>
    </source>
</evidence>
<sequence length="416" mass="45122">MTQPGTQRRILLAAYFYPPLKSVGARRPFALAKWLAARGHEVRVITSAHSGDETTDAWPVIRTGDLLATRLNWRSEHGNFEAQMGRSDAPLADQPSIWGRIVVPDVQLLTWAPGAARAARRQMRDGWRPDIVVSTSPVESAHLVGLALSRRGVPWVADLRDGWRFDPPRPEWPLSPQRRIDARMERRVLRRADAVVGVTEQIAADLHTRLGIDATVITNAFDPDDAPDGSLVAAAPVRPDRLTLVHTGSLGGMSRSLRPVLDAVVALGAEERIEILLAGPLTGAEAALFAEPRFAGFIRLLGFLDRPASLALQRAADGLLIVTFCQEAPGKLFEYLAAGRPILVLGDRGAAADIVRAQQAGLAIPKDDPSALRAALTRMLDGGVPQPPPAAALSHLWPELITRYETVIERAISARS</sequence>
<dbReference type="InterPro" id="IPR028098">
    <property type="entry name" value="Glyco_trans_4-like_N"/>
</dbReference>
<dbReference type="Gene3D" id="3.40.50.2000">
    <property type="entry name" value="Glycogen Phosphorylase B"/>
    <property type="match status" value="2"/>
</dbReference>
<dbReference type="PANTHER" id="PTHR12526">
    <property type="entry name" value="GLYCOSYLTRANSFERASE"/>
    <property type="match status" value="1"/>
</dbReference>
<feature type="domain" description="Glycosyltransferase subfamily 4-like N-terminal" evidence="1">
    <location>
        <begin position="30"/>
        <end position="217"/>
    </location>
</feature>
<dbReference type="EMBL" id="CAFBMX010000002">
    <property type="protein sequence ID" value="CAB4921651.1"/>
    <property type="molecule type" value="Genomic_DNA"/>
</dbReference>
<dbReference type="CDD" id="cd03794">
    <property type="entry name" value="GT4_WbuB-like"/>
    <property type="match status" value="1"/>
</dbReference>
<name>A0A6J7HKX9_9ZZZZ</name>
<protein>
    <submittedName>
        <fullName evidence="2">Unannotated protein</fullName>
    </submittedName>
</protein>
<evidence type="ECO:0000313" key="2">
    <source>
        <dbReference type="EMBL" id="CAB4921651.1"/>
    </source>
</evidence>
<organism evidence="2">
    <name type="scientific">freshwater metagenome</name>
    <dbReference type="NCBI Taxonomy" id="449393"/>
    <lineage>
        <taxon>unclassified sequences</taxon>
        <taxon>metagenomes</taxon>
        <taxon>ecological metagenomes</taxon>
    </lineage>
</organism>
<accession>A0A6J7HKX9</accession>
<dbReference type="PANTHER" id="PTHR12526:SF600">
    <property type="entry name" value="GLYCOSYL TRANSFERASE GROUP 1"/>
    <property type="match status" value="1"/>
</dbReference>
<dbReference type="Pfam" id="PF13579">
    <property type="entry name" value="Glyco_trans_4_4"/>
    <property type="match status" value="1"/>
</dbReference>